<proteinExistence type="predicted"/>
<dbReference type="InterPro" id="IPR011335">
    <property type="entry name" value="Restrct_endonuc-II-like"/>
</dbReference>
<name>A0A6J7I847_9ZZZZ</name>
<dbReference type="InterPro" id="IPR007569">
    <property type="entry name" value="DUF559"/>
</dbReference>
<evidence type="ECO:0000259" key="1">
    <source>
        <dbReference type="Pfam" id="PF04480"/>
    </source>
</evidence>
<evidence type="ECO:0000313" key="2">
    <source>
        <dbReference type="EMBL" id="CAB4926859.1"/>
    </source>
</evidence>
<feature type="domain" description="DUF559" evidence="1">
    <location>
        <begin position="217"/>
        <end position="279"/>
    </location>
</feature>
<accession>A0A6J7I847</accession>
<dbReference type="AlphaFoldDB" id="A0A6J7I847"/>
<dbReference type="Pfam" id="PF04480">
    <property type="entry name" value="DUF559"/>
    <property type="match status" value="1"/>
</dbReference>
<dbReference type="EMBL" id="CAFBMR010000103">
    <property type="protein sequence ID" value="CAB4926859.1"/>
    <property type="molecule type" value="Genomic_DNA"/>
</dbReference>
<gene>
    <name evidence="2" type="ORF">UFOPK3610_01724</name>
</gene>
<reference evidence="2" key="1">
    <citation type="submission" date="2020-05" db="EMBL/GenBank/DDBJ databases">
        <authorList>
            <person name="Chiriac C."/>
            <person name="Salcher M."/>
            <person name="Ghai R."/>
            <person name="Kavagutti S V."/>
        </authorList>
    </citation>
    <scope>NUCLEOTIDE SEQUENCE</scope>
</reference>
<dbReference type="Gene3D" id="3.40.960.10">
    <property type="entry name" value="VSR Endonuclease"/>
    <property type="match status" value="1"/>
</dbReference>
<organism evidence="2">
    <name type="scientific">freshwater metagenome</name>
    <dbReference type="NCBI Taxonomy" id="449393"/>
    <lineage>
        <taxon>unclassified sequences</taxon>
        <taxon>metagenomes</taxon>
        <taxon>ecological metagenomes</taxon>
    </lineage>
</organism>
<protein>
    <submittedName>
        <fullName evidence="2">Unannotated protein</fullName>
    </submittedName>
</protein>
<sequence>MHAFAVTSSTQDAAGRPIRRQRAYVAPTRGIRLPKDQDTFEARCDAAILALPRSAVLAEVTAARLWGLPVPNRRTMEQVVAVVPPGSWQPQRNFSHVYRRILHSDEIVILDGRTLTTPARTFADCARLWSLPDALALGDAAVRARLMTIEEATSVVRRMRRLPGLKFARRVLPFIDSQAGSPQESRVRGIIINAGLPIPRPNVRILDEHGGFIAIGDLVYDEWMIVIEYDGAHHRDPLRQAKDATRRTRLREIGFYVVEITADDVRWPSRVVEKVLRALDSRGVDIPGESKRASKAPAA</sequence>
<dbReference type="SUPFAM" id="SSF52980">
    <property type="entry name" value="Restriction endonuclease-like"/>
    <property type="match status" value="1"/>
</dbReference>